<organism evidence="2">
    <name type="scientific">marine sediment metagenome</name>
    <dbReference type="NCBI Taxonomy" id="412755"/>
    <lineage>
        <taxon>unclassified sequences</taxon>
        <taxon>metagenomes</taxon>
        <taxon>ecological metagenomes</taxon>
    </lineage>
</organism>
<gene>
    <name evidence="2" type="ORF">S06H3_31495</name>
</gene>
<feature type="compositionally biased region" description="Polar residues" evidence="1">
    <location>
        <begin position="21"/>
        <end position="30"/>
    </location>
</feature>
<feature type="non-terminal residue" evidence="2">
    <location>
        <position position="1"/>
    </location>
</feature>
<sequence>WRCMSVNGLSGVSLQEGEWHTASNHSQPQTCIDDVDVEIHN</sequence>
<comment type="caution">
    <text evidence="2">The sequence shown here is derived from an EMBL/GenBank/DDBJ whole genome shotgun (WGS) entry which is preliminary data.</text>
</comment>
<proteinExistence type="predicted"/>
<protein>
    <submittedName>
        <fullName evidence="2">Uncharacterized protein</fullName>
    </submittedName>
</protein>
<reference evidence="2" key="1">
    <citation type="journal article" date="2014" name="Front. Microbiol.">
        <title>High frequency of phylogenetically diverse reductive dehalogenase-homologous genes in deep subseafloor sedimentary metagenomes.</title>
        <authorList>
            <person name="Kawai M."/>
            <person name="Futagami T."/>
            <person name="Toyoda A."/>
            <person name="Takaki Y."/>
            <person name="Nishi S."/>
            <person name="Hori S."/>
            <person name="Arai W."/>
            <person name="Tsubouchi T."/>
            <person name="Morono Y."/>
            <person name="Uchiyama I."/>
            <person name="Ito T."/>
            <person name="Fujiyama A."/>
            <person name="Inagaki F."/>
            <person name="Takami H."/>
        </authorList>
    </citation>
    <scope>NUCLEOTIDE SEQUENCE</scope>
    <source>
        <strain evidence="2">Expedition CK06-06</strain>
    </source>
</reference>
<evidence type="ECO:0000313" key="2">
    <source>
        <dbReference type="EMBL" id="GAI22102.1"/>
    </source>
</evidence>
<name>X1LRV9_9ZZZZ</name>
<evidence type="ECO:0000256" key="1">
    <source>
        <dbReference type="SAM" id="MobiDB-lite"/>
    </source>
</evidence>
<feature type="region of interest" description="Disordered" evidence="1">
    <location>
        <begin position="20"/>
        <end position="41"/>
    </location>
</feature>
<dbReference type="AlphaFoldDB" id="X1LRV9"/>
<accession>X1LRV9</accession>
<dbReference type="EMBL" id="BARV01018657">
    <property type="protein sequence ID" value="GAI22102.1"/>
    <property type="molecule type" value="Genomic_DNA"/>
</dbReference>